<reference evidence="3 4" key="1">
    <citation type="journal article" date="2019" name="Sci. Rep.">
        <title>Orb-weaving spider Araneus ventricosus genome elucidates the spidroin gene catalogue.</title>
        <authorList>
            <person name="Kono N."/>
            <person name="Nakamura H."/>
            <person name="Ohtoshi R."/>
            <person name="Moran D.A.P."/>
            <person name="Shinohara A."/>
            <person name="Yoshida Y."/>
            <person name="Fujiwara M."/>
            <person name="Mori M."/>
            <person name="Tomita M."/>
            <person name="Arakawa K."/>
        </authorList>
    </citation>
    <scope>NUCLEOTIDE SEQUENCE [LARGE SCALE GENOMIC DNA]</scope>
</reference>
<dbReference type="GO" id="GO:0005524">
    <property type="term" value="F:ATP binding"/>
    <property type="evidence" value="ECO:0007669"/>
    <property type="project" value="UniProtKB-KW"/>
</dbReference>
<protein>
    <recommendedName>
        <fullName evidence="1">ATP-dependent DNA helicase</fullName>
        <ecNumber evidence="1">5.6.2.3</ecNumber>
    </recommendedName>
</protein>
<dbReference type="Proteomes" id="UP000499080">
    <property type="component" value="Unassembled WGS sequence"/>
</dbReference>
<name>A0A4Y2L3T9_ARAVE</name>
<gene>
    <name evidence="3" type="ORF">AVEN_184278_1</name>
</gene>
<dbReference type="GO" id="GO:0043139">
    <property type="term" value="F:5'-3' DNA helicase activity"/>
    <property type="evidence" value="ECO:0007669"/>
    <property type="project" value="UniProtKB-EC"/>
</dbReference>
<keyword evidence="1" id="KW-0347">Helicase</keyword>
<dbReference type="GO" id="GO:0016887">
    <property type="term" value="F:ATP hydrolysis activity"/>
    <property type="evidence" value="ECO:0007669"/>
    <property type="project" value="RHEA"/>
</dbReference>
<evidence type="ECO:0000313" key="3">
    <source>
        <dbReference type="EMBL" id="GBN09192.1"/>
    </source>
</evidence>
<keyword evidence="4" id="KW-1185">Reference proteome</keyword>
<dbReference type="Pfam" id="PF05970">
    <property type="entry name" value="PIF1"/>
    <property type="match status" value="1"/>
</dbReference>
<dbReference type="EC" id="5.6.2.3" evidence="1"/>
<dbReference type="InterPro" id="IPR051055">
    <property type="entry name" value="PIF1_helicase"/>
</dbReference>
<dbReference type="InterPro" id="IPR027417">
    <property type="entry name" value="P-loop_NTPase"/>
</dbReference>
<dbReference type="Gene3D" id="3.40.50.300">
    <property type="entry name" value="P-loop containing nucleotide triphosphate hydrolases"/>
    <property type="match status" value="1"/>
</dbReference>
<comment type="similarity">
    <text evidence="1">Belongs to the helicase family.</text>
</comment>
<organism evidence="3 4">
    <name type="scientific">Araneus ventricosus</name>
    <name type="common">Orbweaver spider</name>
    <name type="synonym">Epeira ventricosa</name>
    <dbReference type="NCBI Taxonomy" id="182803"/>
    <lineage>
        <taxon>Eukaryota</taxon>
        <taxon>Metazoa</taxon>
        <taxon>Ecdysozoa</taxon>
        <taxon>Arthropoda</taxon>
        <taxon>Chelicerata</taxon>
        <taxon>Arachnida</taxon>
        <taxon>Araneae</taxon>
        <taxon>Araneomorphae</taxon>
        <taxon>Entelegynae</taxon>
        <taxon>Araneoidea</taxon>
        <taxon>Araneidae</taxon>
        <taxon>Araneus</taxon>
    </lineage>
</organism>
<dbReference type="OrthoDB" id="6434220at2759"/>
<dbReference type="GO" id="GO:0006281">
    <property type="term" value="P:DNA repair"/>
    <property type="evidence" value="ECO:0007669"/>
    <property type="project" value="UniProtKB-KW"/>
</dbReference>
<evidence type="ECO:0000256" key="1">
    <source>
        <dbReference type="RuleBase" id="RU363044"/>
    </source>
</evidence>
<keyword evidence="1" id="KW-0067">ATP-binding</keyword>
<dbReference type="PANTHER" id="PTHR47642">
    <property type="entry name" value="ATP-DEPENDENT DNA HELICASE"/>
    <property type="match status" value="1"/>
</dbReference>
<dbReference type="PANTHER" id="PTHR47642:SF5">
    <property type="entry name" value="ATP-DEPENDENT DNA HELICASE"/>
    <property type="match status" value="1"/>
</dbReference>
<comment type="caution">
    <text evidence="3">The sequence shown here is derived from an EMBL/GenBank/DDBJ whole genome shotgun (WGS) entry which is preliminary data.</text>
</comment>
<proteinExistence type="inferred from homology"/>
<dbReference type="SUPFAM" id="SSF52540">
    <property type="entry name" value="P-loop containing nucleoside triphosphate hydrolases"/>
    <property type="match status" value="2"/>
</dbReference>
<dbReference type="InterPro" id="IPR010285">
    <property type="entry name" value="DNA_helicase_pif1-like_DEAD"/>
</dbReference>
<keyword evidence="1" id="KW-0234">DNA repair</keyword>
<keyword evidence="1" id="KW-0233">DNA recombination</keyword>
<keyword evidence="1" id="KW-0227">DNA damage</keyword>
<dbReference type="GO" id="GO:0000723">
    <property type="term" value="P:telomere maintenance"/>
    <property type="evidence" value="ECO:0007669"/>
    <property type="project" value="InterPro"/>
</dbReference>
<evidence type="ECO:0000313" key="4">
    <source>
        <dbReference type="Proteomes" id="UP000499080"/>
    </source>
</evidence>
<accession>A0A4Y2L3T9</accession>
<evidence type="ECO:0000259" key="2">
    <source>
        <dbReference type="Pfam" id="PF05970"/>
    </source>
</evidence>
<keyword evidence="1" id="KW-0378">Hydrolase</keyword>
<feature type="domain" description="DNA helicase Pif1-like DEAD-box helicase" evidence="2">
    <location>
        <begin position="207"/>
        <end position="421"/>
    </location>
</feature>
<dbReference type="GO" id="GO:0006310">
    <property type="term" value="P:DNA recombination"/>
    <property type="evidence" value="ECO:0007669"/>
    <property type="project" value="UniProtKB-KW"/>
</dbReference>
<dbReference type="AlphaFoldDB" id="A0A4Y2L3T9"/>
<sequence>MIKFNEAGQAEGFAANIFERYEIRPLGEAHGYNFNTMKLITFAMLFEPYYPRRSENSEDNIDQDAYEEEPTRARRKLIALQNNTKMAVRRRPACVTVPYIIAANDPENYYYSLLLQYVPYRSEDEFLDGFNSAREAFQAREELLREQCEMMEIYRERDRQLEMALNRAHAFELLNREPEPLDHDDIVESPEEERMNEEQCERAKQAMNVGQREIFVNITRCVQEQLNGSQNRLRLFITDNAGTGKTFLFKLLRNQIDQLYAEGKPVVKVCALKGVAVRLVGGQTLPITLRLPVQKDGRIAPMQKLTGNYLKVMREQWKDIEFLFIDEISMVPYEMLCMIEKRLQQLKTDNVLFGGINLIVFSDLMQLTPIRGSQVFNQPQYMAPAIHLWQLFTLVELRDNMRQQGDNTFVELLNALRVGEMGNRDICQCY</sequence>
<comment type="cofactor">
    <cofactor evidence="1">
        <name>Mg(2+)</name>
        <dbReference type="ChEBI" id="CHEBI:18420"/>
    </cofactor>
</comment>
<keyword evidence="1" id="KW-0547">Nucleotide-binding</keyword>
<comment type="catalytic activity">
    <reaction evidence="1">
        <text>ATP + H2O = ADP + phosphate + H(+)</text>
        <dbReference type="Rhea" id="RHEA:13065"/>
        <dbReference type="ChEBI" id="CHEBI:15377"/>
        <dbReference type="ChEBI" id="CHEBI:15378"/>
        <dbReference type="ChEBI" id="CHEBI:30616"/>
        <dbReference type="ChEBI" id="CHEBI:43474"/>
        <dbReference type="ChEBI" id="CHEBI:456216"/>
        <dbReference type="EC" id="5.6.2.3"/>
    </reaction>
</comment>
<dbReference type="EMBL" id="BGPR01005329">
    <property type="protein sequence ID" value="GBN09192.1"/>
    <property type="molecule type" value="Genomic_DNA"/>
</dbReference>